<feature type="region of interest" description="Disordered" evidence="1">
    <location>
        <begin position="1577"/>
        <end position="1636"/>
    </location>
</feature>
<evidence type="ECO:0000259" key="2">
    <source>
        <dbReference type="Pfam" id="PF15255"/>
    </source>
</evidence>
<dbReference type="OrthoDB" id="751084at2759"/>
<dbReference type="EMBL" id="LR824033">
    <property type="protein sequence ID" value="CAH0602049.1"/>
    <property type="molecule type" value="Genomic_DNA"/>
</dbReference>
<feature type="compositionally biased region" description="Low complexity" evidence="1">
    <location>
        <begin position="215"/>
        <end position="229"/>
    </location>
</feature>
<feature type="compositionally biased region" description="Basic and acidic residues" evidence="1">
    <location>
        <begin position="316"/>
        <end position="326"/>
    </location>
</feature>
<gene>
    <name evidence="3" type="ORF">CINC_LOCUS9900</name>
</gene>
<accession>A0A9P0FYG6</accession>
<keyword evidence="4" id="KW-1185">Reference proteome</keyword>
<feature type="region of interest" description="Disordered" evidence="1">
    <location>
        <begin position="176"/>
        <end position="300"/>
    </location>
</feature>
<feature type="compositionally biased region" description="Low complexity" evidence="1">
    <location>
        <begin position="367"/>
        <end position="377"/>
    </location>
</feature>
<feature type="region of interest" description="Disordered" evidence="1">
    <location>
        <begin position="1276"/>
        <end position="1461"/>
    </location>
</feature>
<feature type="compositionally biased region" description="Basic and acidic residues" evidence="1">
    <location>
        <begin position="1168"/>
        <end position="1180"/>
    </location>
</feature>
<evidence type="ECO:0000313" key="4">
    <source>
        <dbReference type="Proteomes" id="UP001154114"/>
    </source>
</evidence>
<feature type="region of interest" description="Disordered" evidence="1">
    <location>
        <begin position="1229"/>
        <end position="1261"/>
    </location>
</feature>
<organism evidence="3 4">
    <name type="scientific">Chrysodeixis includens</name>
    <name type="common">Soybean looper</name>
    <name type="synonym">Pseudoplusia includens</name>
    <dbReference type="NCBI Taxonomy" id="689277"/>
    <lineage>
        <taxon>Eukaryota</taxon>
        <taxon>Metazoa</taxon>
        <taxon>Ecdysozoa</taxon>
        <taxon>Arthropoda</taxon>
        <taxon>Hexapoda</taxon>
        <taxon>Insecta</taxon>
        <taxon>Pterygota</taxon>
        <taxon>Neoptera</taxon>
        <taxon>Endopterygota</taxon>
        <taxon>Lepidoptera</taxon>
        <taxon>Glossata</taxon>
        <taxon>Ditrysia</taxon>
        <taxon>Noctuoidea</taxon>
        <taxon>Noctuidae</taxon>
        <taxon>Plusiinae</taxon>
        <taxon>Chrysodeixis</taxon>
    </lineage>
</organism>
<feature type="region of interest" description="Disordered" evidence="1">
    <location>
        <begin position="1481"/>
        <end position="1508"/>
    </location>
</feature>
<feature type="region of interest" description="Disordered" evidence="1">
    <location>
        <begin position="316"/>
        <end position="441"/>
    </location>
</feature>
<feature type="compositionally biased region" description="Basic and acidic residues" evidence="1">
    <location>
        <begin position="1239"/>
        <end position="1257"/>
    </location>
</feature>
<proteinExistence type="predicted"/>
<feature type="compositionally biased region" description="Low complexity" evidence="1">
    <location>
        <begin position="1364"/>
        <end position="1382"/>
    </location>
</feature>
<feature type="compositionally biased region" description="Basic and acidic residues" evidence="1">
    <location>
        <begin position="1315"/>
        <end position="1334"/>
    </location>
</feature>
<reference evidence="3" key="1">
    <citation type="submission" date="2021-12" db="EMBL/GenBank/DDBJ databases">
        <authorList>
            <person name="King R."/>
        </authorList>
    </citation>
    <scope>NUCLEOTIDE SEQUENCE</scope>
</reference>
<feature type="domain" description="FAM21/CAPZIP" evidence="2">
    <location>
        <begin position="1254"/>
        <end position="1374"/>
    </location>
</feature>
<feature type="compositionally biased region" description="Basic and acidic residues" evidence="1">
    <location>
        <begin position="1437"/>
        <end position="1461"/>
    </location>
</feature>
<feature type="compositionally biased region" description="Basic residues" evidence="1">
    <location>
        <begin position="1335"/>
        <end position="1347"/>
    </location>
</feature>
<protein>
    <recommendedName>
        <fullName evidence="2">FAM21/CAPZIP domain-containing protein</fullName>
    </recommendedName>
</protein>
<name>A0A9P0FYG6_CHRIL</name>
<dbReference type="Proteomes" id="UP001154114">
    <property type="component" value="Chromosome 30"/>
</dbReference>
<evidence type="ECO:0000256" key="1">
    <source>
        <dbReference type="SAM" id="MobiDB-lite"/>
    </source>
</evidence>
<feature type="compositionally biased region" description="Basic and acidic residues" evidence="1">
    <location>
        <begin position="186"/>
        <end position="209"/>
    </location>
</feature>
<feature type="compositionally biased region" description="Polar residues" evidence="1">
    <location>
        <begin position="1408"/>
        <end position="1430"/>
    </location>
</feature>
<evidence type="ECO:0000313" key="3">
    <source>
        <dbReference type="EMBL" id="CAH0602049.1"/>
    </source>
</evidence>
<feature type="region of interest" description="Disordered" evidence="1">
    <location>
        <begin position="1161"/>
        <end position="1181"/>
    </location>
</feature>
<dbReference type="InterPro" id="IPR029341">
    <property type="entry name" value="FAM21/CAPZIP"/>
</dbReference>
<feature type="compositionally biased region" description="Polar residues" evidence="1">
    <location>
        <begin position="1284"/>
        <end position="1297"/>
    </location>
</feature>
<sequence length="1636" mass="183696">MDDPGTEALRKLAPQWSLAGDEQLLTILQNTHQRLLSKCHETNTQLEQMATALNDASVRLQNVNNQFMALSSSQFIESRVYDDDDVVATEPAVKESPLPSARDELSSLKRGVWTLESAHEALAILHDSDTDTDSADEMPARLVLKPRDLYADRPLPYIIGSQPWKNKWHAGLVLEDSDSDSSTSKAGHDSEQYSHSEREDSPSRMHVADTHTTISEASSELPSEPGSLPQPSPADVATEIARRLGGNQPAKVDQEPVYEEPARPAVRKVYRPQDPVVSTVFPESPPPLSRPGSAASTASDIFADLHRPAYSRAQDTDLFHFNHQPDDEGDIFSDFAKPSSDQAKPTSLFDAGPTPNMFKSERQPEVTATQDRQTTDTQAEKGVKKPVGGISLFGKKDTESIGAAILKRNQRKQSTSDESGSDVKTESTSEQSKKEKDIFDDLFARSQPKKVEKDKINVIKDLQKEIVKKNDLKKGKDIPVAKEKVDLFSDNLFDDIDDIFTTNVVKMPENNTKSIFDDDDDLFSEIAAPKTVKLEASCSRKKRESIFDSEDELFSENISKSVEKPTIKENLKVKESNKSLFEDDIFGDEKTTNQLRETKINTVRETKKIKPEKEISTDIVTSFKSPSLFADDDDDDIFAKTKHTSDVKVVDDDEINISNKTEEINTNNNKNDFENNTKINNNSIAENKDKNLNSTIVDSNKKLPNSTERSPFKISGHLNKVIDASSSDDEEICEQDFDDELEQAKVIDHQVIKVENVNKQSIIDHDLDIDMFKERNKVEKSKENDKDLFKTIKDKAMAANEKLFKEAKGNITNETVTTGKPLAKDAVKVVKEYTAKVIKENEVKDTPKDTKEYEAMVTKDDAVENTTKDSKEYTATDVKDSLVKDTLKDIKEYPAKVIKDNVVNDTCSTDETVANDTLKDAKGTTENCIDENVKETIVKDTPKDIKESVVKDVLKDIKESVVKDTPKETIVKDTQEDDFTFNDILNNGKDKIIQESSETIEHLIFTKTEKENTKDIPKNVTANVFTEILSEPPVFEKPKEPKKSKNVNALFDDDSDDESLFFKKDDVISDEKPQDFKPAQDRLFGLFADEPPDDFKSDEDFFSKMPKPKIPQKFPSPAQVENFISAEPSNNYISDVLNRENELPSEKNLASNRDADILTTDDLFNAPKKTEKNENKKIDLDPNNYFPNKRFNLPFKDNTVDDMIKDTDDIFEERSKIIVKKELKADDFKMPISPISDQKPSKSDENPDLPEKSEPKKVGKLKLGLNINVNALLPGASPKKAKVNDQTDGQAQSQAQNLDKKEKDLDLPRAVSFDEVPKPDSEVLDNKLSKERPRIQVKRRPSTRRARKEAVRKSGIDFGDDSTDNSSSIDDVPKQPIIQPEIPKSENIDQTDGETSKPSYEIDIDKTPIQTETQAELLATTRQSEIQSETKQPEIQAETKKYENQSETKESEIQTQTKQDEITPTRTKVVYILNDEDIFDSPVEKVDPNPDKTSNLDSNTDLNPGVSTLGQVYDKAEKVETKSSLFDEDDDDEIFKGNVVKKQNIFDSDSDEELFGSKKEKTKVKPVKKDIKDVKVKGNLFGDDDDDGDDLFGVKTKSVVETPDIKPQPSRSSVKEPAKPSAPVFEDPLSMFGDDD</sequence>
<feature type="compositionally biased region" description="Basic and acidic residues" evidence="1">
    <location>
        <begin position="421"/>
        <end position="441"/>
    </location>
</feature>
<feature type="compositionally biased region" description="Basic and acidic residues" evidence="1">
    <location>
        <begin position="1298"/>
        <end position="1307"/>
    </location>
</feature>
<dbReference type="Pfam" id="PF15255">
    <property type="entry name" value="CAP-ZIP_m"/>
    <property type="match status" value="1"/>
</dbReference>
<feature type="compositionally biased region" description="Polar residues" evidence="1">
    <location>
        <begin position="1491"/>
        <end position="1508"/>
    </location>
</feature>